<reference evidence="1" key="1">
    <citation type="journal article" date="2014" name="Front. Microbiol.">
        <title>High frequency of phylogenetically diverse reductive dehalogenase-homologous genes in deep subseafloor sedimentary metagenomes.</title>
        <authorList>
            <person name="Kawai M."/>
            <person name="Futagami T."/>
            <person name="Toyoda A."/>
            <person name="Takaki Y."/>
            <person name="Nishi S."/>
            <person name="Hori S."/>
            <person name="Arai W."/>
            <person name="Tsubouchi T."/>
            <person name="Morono Y."/>
            <person name="Uchiyama I."/>
            <person name="Ito T."/>
            <person name="Fujiyama A."/>
            <person name="Inagaki F."/>
            <person name="Takami H."/>
        </authorList>
    </citation>
    <scope>NUCLEOTIDE SEQUENCE</scope>
    <source>
        <strain evidence="1">Expedition CK06-06</strain>
    </source>
</reference>
<protein>
    <submittedName>
        <fullName evidence="1">Uncharacterized protein</fullName>
    </submittedName>
</protein>
<proteinExistence type="predicted"/>
<comment type="caution">
    <text evidence="1">The sequence shown here is derived from an EMBL/GenBank/DDBJ whole genome shotgun (WGS) entry which is preliminary data.</text>
</comment>
<sequence>IIVQFTGPNLHREINRMILIRLKGSFTIITVPALVVQVPFAKRCVSLLRLGSVFFGIKTTTENTTFFSHNRPSLAC</sequence>
<evidence type="ECO:0000313" key="1">
    <source>
        <dbReference type="EMBL" id="GAJ06508.1"/>
    </source>
</evidence>
<dbReference type="EMBL" id="BARW01029165">
    <property type="protein sequence ID" value="GAJ06508.1"/>
    <property type="molecule type" value="Genomic_DNA"/>
</dbReference>
<name>X1TMG4_9ZZZZ</name>
<organism evidence="1">
    <name type="scientific">marine sediment metagenome</name>
    <dbReference type="NCBI Taxonomy" id="412755"/>
    <lineage>
        <taxon>unclassified sequences</taxon>
        <taxon>metagenomes</taxon>
        <taxon>ecological metagenomes</taxon>
    </lineage>
</organism>
<feature type="non-terminal residue" evidence="1">
    <location>
        <position position="1"/>
    </location>
</feature>
<dbReference type="AlphaFoldDB" id="X1TMG4"/>
<gene>
    <name evidence="1" type="ORF">S12H4_46937</name>
</gene>
<accession>X1TMG4</accession>